<dbReference type="Pfam" id="PF02518">
    <property type="entry name" value="HATPase_c"/>
    <property type="match status" value="1"/>
</dbReference>
<evidence type="ECO:0000256" key="13">
    <source>
        <dbReference type="ARBA" id="ARBA00023136"/>
    </source>
</evidence>
<dbReference type="SUPFAM" id="SSF55874">
    <property type="entry name" value="ATPase domain of HSP90 chaperone/DNA topoisomerase II/histidine kinase"/>
    <property type="match status" value="1"/>
</dbReference>
<evidence type="ECO:0000259" key="16">
    <source>
        <dbReference type="PROSITE" id="PS50885"/>
    </source>
</evidence>
<feature type="transmembrane region" description="Helical" evidence="14">
    <location>
        <begin position="137"/>
        <end position="158"/>
    </location>
</feature>
<feature type="transmembrane region" description="Helical" evidence="14">
    <location>
        <begin position="170"/>
        <end position="191"/>
    </location>
</feature>
<comment type="subcellular location">
    <subcellularLocation>
        <location evidence="2">Cell membrane</location>
        <topology evidence="2">Multi-pass membrane protein</topology>
    </subcellularLocation>
</comment>
<dbReference type="Gene3D" id="1.10.287.130">
    <property type="match status" value="1"/>
</dbReference>
<dbReference type="Gene3D" id="3.30.565.10">
    <property type="entry name" value="Histidine kinase-like ATPase, C-terminal domain"/>
    <property type="match status" value="1"/>
</dbReference>
<reference evidence="17 19" key="1">
    <citation type="submission" date="2016-08" db="EMBL/GenBank/DDBJ databases">
        <title>A novel genetic cassette of butanologenic Thermoanaerobacterium thermosaccharolyticum that directly convert cellulose to butanol.</title>
        <authorList>
            <person name="Li T."/>
            <person name="He J."/>
        </authorList>
    </citation>
    <scope>NUCLEOTIDE SEQUENCE [LARGE SCALE GENOMIC DNA]</scope>
    <source>
        <strain evidence="17 19">TG57</strain>
    </source>
</reference>
<dbReference type="Proteomes" id="UP000215301">
    <property type="component" value="Unassembled WGS sequence"/>
</dbReference>
<evidence type="ECO:0000313" key="19">
    <source>
        <dbReference type="Proteomes" id="UP000214975"/>
    </source>
</evidence>
<evidence type="ECO:0000256" key="4">
    <source>
        <dbReference type="ARBA" id="ARBA00022475"/>
    </source>
</evidence>
<evidence type="ECO:0000256" key="5">
    <source>
        <dbReference type="ARBA" id="ARBA00022553"/>
    </source>
</evidence>
<keyword evidence="4" id="KW-1003">Cell membrane</keyword>
<keyword evidence="12" id="KW-0902">Two-component regulatory system</keyword>
<dbReference type="FunFam" id="1.10.287.130:FF:000001">
    <property type="entry name" value="Two-component sensor histidine kinase"/>
    <property type="match status" value="1"/>
</dbReference>
<dbReference type="FunFam" id="3.30.565.10:FF:000006">
    <property type="entry name" value="Sensor histidine kinase WalK"/>
    <property type="match status" value="1"/>
</dbReference>
<keyword evidence="8" id="KW-0547">Nucleotide-binding</keyword>
<dbReference type="InterPro" id="IPR003660">
    <property type="entry name" value="HAMP_dom"/>
</dbReference>
<evidence type="ECO:0000256" key="14">
    <source>
        <dbReference type="SAM" id="Phobius"/>
    </source>
</evidence>
<evidence type="ECO:0000313" key="20">
    <source>
        <dbReference type="Proteomes" id="UP000215301"/>
    </source>
</evidence>
<evidence type="ECO:0000256" key="3">
    <source>
        <dbReference type="ARBA" id="ARBA00012438"/>
    </source>
</evidence>
<dbReference type="InterPro" id="IPR003594">
    <property type="entry name" value="HATPase_dom"/>
</dbReference>
<gene>
    <name evidence="18" type="ORF">CE561_09175</name>
    <name evidence="17" type="ORF">Thert_01594</name>
</gene>
<evidence type="ECO:0000256" key="11">
    <source>
        <dbReference type="ARBA" id="ARBA00022989"/>
    </source>
</evidence>
<reference evidence="18 20" key="2">
    <citation type="submission" date="2017-06" db="EMBL/GenBank/DDBJ databases">
        <title>Isolation and characterization of a thermophilic and butanogenic Thermoanaerobacterium thermosaccharolyticum M5 capable of efficient degradation of hemicellulose.</title>
        <authorList>
            <person name="Xin F."/>
            <person name="Jiang Y."/>
        </authorList>
    </citation>
    <scope>NUCLEOTIDE SEQUENCE [LARGE SCALE GENOMIC DNA]</scope>
    <source>
        <strain evidence="18 20">M5</strain>
    </source>
</reference>
<protein>
    <recommendedName>
        <fullName evidence="3">histidine kinase</fullName>
        <ecNumber evidence="3">2.7.13.3</ecNumber>
    </recommendedName>
</protein>
<dbReference type="Pfam" id="PF00672">
    <property type="entry name" value="HAMP"/>
    <property type="match status" value="1"/>
</dbReference>
<dbReference type="EMBL" id="CP016893">
    <property type="protein sequence ID" value="AST57614.1"/>
    <property type="molecule type" value="Genomic_DNA"/>
</dbReference>
<dbReference type="SMART" id="SM00304">
    <property type="entry name" value="HAMP"/>
    <property type="match status" value="1"/>
</dbReference>
<feature type="transmembrane region" description="Helical" evidence="14">
    <location>
        <begin position="12"/>
        <end position="33"/>
    </location>
</feature>
<evidence type="ECO:0000256" key="12">
    <source>
        <dbReference type="ARBA" id="ARBA00023012"/>
    </source>
</evidence>
<evidence type="ECO:0000256" key="8">
    <source>
        <dbReference type="ARBA" id="ARBA00022741"/>
    </source>
</evidence>
<evidence type="ECO:0000313" key="18">
    <source>
        <dbReference type="EMBL" id="OXT07065.1"/>
    </source>
</evidence>
<keyword evidence="13 14" id="KW-0472">Membrane</keyword>
<accession>A0A231VFW0</accession>
<evidence type="ECO:0000256" key="10">
    <source>
        <dbReference type="ARBA" id="ARBA00022840"/>
    </source>
</evidence>
<dbReference type="GO" id="GO:0005886">
    <property type="term" value="C:plasma membrane"/>
    <property type="evidence" value="ECO:0007669"/>
    <property type="project" value="UniProtKB-SubCell"/>
</dbReference>
<sequence length="473" mass="54141">MSRNRLFRRLLFTNITIIVLTMVILSALFYIMFENYYFRDKEKIMVEEGKQINTILNDYLIGDIDIDRLNQNLNVVDRLINASIWVVSTDGHIYIQSRDFEKNWTGVTLSKDDIKNILRGETIVRRGYFGGRFTQPVLTVGLPLILGGKIQGAIFMHAPIVEMQKTLMDIFFIMLLAISISIFIAFILISYTSKRISNPLKEMSIATEKMAKGDFSTKINVVDDDEIGDLSKSFNAMSSELGRMDNARREFVANVSHELRSPLSTIQGYIDGVVDGTIPMEKSKFYLEIAQKETRRMSRLISELLDITKMESGAFPLNLVEFDINELIRLTIIKMESRINEKDLMVKVDFDSDKDIVEADKDKIEQVLTNLIDNAIKFSNPGGYIHIVTEKSKDKLFIKVHNKGKTIPPDEIDHIWDRFYKVDKSRSGSPGVGLGLYIVRSIINLHNEDIWVTSSDEEGTTFTFTLKLKKVKQ</sequence>
<keyword evidence="9 18" id="KW-0418">Kinase</keyword>
<dbReference type="RefSeq" id="WP_015310729.1">
    <property type="nucleotide sequence ID" value="NZ_CP016893.1"/>
</dbReference>
<dbReference type="PANTHER" id="PTHR45528:SF1">
    <property type="entry name" value="SENSOR HISTIDINE KINASE CPXA"/>
    <property type="match status" value="1"/>
</dbReference>
<dbReference type="InterPro" id="IPR004358">
    <property type="entry name" value="Sig_transdc_His_kin-like_C"/>
</dbReference>
<dbReference type="PROSITE" id="PS50885">
    <property type="entry name" value="HAMP"/>
    <property type="match status" value="1"/>
</dbReference>
<dbReference type="CDD" id="cd00075">
    <property type="entry name" value="HATPase"/>
    <property type="match status" value="1"/>
</dbReference>
<dbReference type="EMBL" id="NKHD01000025">
    <property type="protein sequence ID" value="OXT07065.1"/>
    <property type="molecule type" value="Genomic_DNA"/>
</dbReference>
<comment type="catalytic activity">
    <reaction evidence="1">
        <text>ATP + protein L-histidine = ADP + protein N-phospho-L-histidine.</text>
        <dbReference type="EC" id="2.7.13.3"/>
    </reaction>
</comment>
<evidence type="ECO:0000256" key="2">
    <source>
        <dbReference type="ARBA" id="ARBA00004651"/>
    </source>
</evidence>
<dbReference type="Gene3D" id="6.10.340.10">
    <property type="match status" value="1"/>
</dbReference>
<evidence type="ECO:0000313" key="17">
    <source>
        <dbReference type="EMBL" id="AST57614.1"/>
    </source>
</evidence>
<proteinExistence type="predicted"/>
<evidence type="ECO:0000256" key="7">
    <source>
        <dbReference type="ARBA" id="ARBA00022692"/>
    </source>
</evidence>
<dbReference type="SMART" id="SM00388">
    <property type="entry name" value="HisKA"/>
    <property type="match status" value="1"/>
</dbReference>
<dbReference type="InterPro" id="IPR036097">
    <property type="entry name" value="HisK_dim/P_sf"/>
</dbReference>
<dbReference type="InterPro" id="IPR003661">
    <property type="entry name" value="HisK_dim/P_dom"/>
</dbReference>
<dbReference type="GO" id="GO:0005524">
    <property type="term" value="F:ATP binding"/>
    <property type="evidence" value="ECO:0007669"/>
    <property type="project" value="UniProtKB-KW"/>
</dbReference>
<dbReference type="AlphaFoldDB" id="A0A231VFW0"/>
<dbReference type="CDD" id="cd06225">
    <property type="entry name" value="HAMP"/>
    <property type="match status" value="1"/>
</dbReference>
<evidence type="ECO:0000259" key="15">
    <source>
        <dbReference type="PROSITE" id="PS50109"/>
    </source>
</evidence>
<dbReference type="InterPro" id="IPR005467">
    <property type="entry name" value="His_kinase_dom"/>
</dbReference>
<dbReference type="SUPFAM" id="SSF47384">
    <property type="entry name" value="Homodimeric domain of signal transducing histidine kinase"/>
    <property type="match status" value="1"/>
</dbReference>
<evidence type="ECO:0000256" key="1">
    <source>
        <dbReference type="ARBA" id="ARBA00000085"/>
    </source>
</evidence>
<keyword evidence="5" id="KW-0597">Phosphoprotein</keyword>
<keyword evidence="7 14" id="KW-0812">Transmembrane</keyword>
<dbReference type="PRINTS" id="PR00344">
    <property type="entry name" value="BCTRLSENSOR"/>
</dbReference>
<dbReference type="InterPro" id="IPR036890">
    <property type="entry name" value="HATPase_C_sf"/>
</dbReference>
<organism evidence="18 20">
    <name type="scientific">Thermoanaerobacterium thermosaccharolyticum</name>
    <name type="common">Clostridium thermosaccharolyticum</name>
    <dbReference type="NCBI Taxonomy" id="1517"/>
    <lineage>
        <taxon>Bacteria</taxon>
        <taxon>Bacillati</taxon>
        <taxon>Bacillota</taxon>
        <taxon>Clostridia</taxon>
        <taxon>Thermoanaerobacterales</taxon>
        <taxon>Thermoanaerobacteraceae</taxon>
        <taxon>Thermoanaerobacterium</taxon>
    </lineage>
</organism>
<keyword evidence="6" id="KW-0808">Transferase</keyword>
<dbReference type="PANTHER" id="PTHR45528">
    <property type="entry name" value="SENSOR HISTIDINE KINASE CPXA"/>
    <property type="match status" value="1"/>
</dbReference>
<keyword evidence="11 14" id="KW-1133">Transmembrane helix</keyword>
<feature type="domain" description="HAMP" evidence="16">
    <location>
        <begin position="194"/>
        <end position="246"/>
    </location>
</feature>
<dbReference type="SUPFAM" id="SSF158472">
    <property type="entry name" value="HAMP domain-like"/>
    <property type="match status" value="1"/>
</dbReference>
<evidence type="ECO:0000256" key="6">
    <source>
        <dbReference type="ARBA" id="ARBA00022679"/>
    </source>
</evidence>
<name>A0A231VFW0_THETR</name>
<dbReference type="Proteomes" id="UP000214975">
    <property type="component" value="Chromosome"/>
</dbReference>
<feature type="domain" description="Histidine kinase" evidence="15">
    <location>
        <begin position="254"/>
        <end position="470"/>
    </location>
</feature>
<dbReference type="InterPro" id="IPR050398">
    <property type="entry name" value="HssS/ArlS-like"/>
</dbReference>
<dbReference type="Pfam" id="PF00512">
    <property type="entry name" value="HisKA"/>
    <property type="match status" value="1"/>
</dbReference>
<dbReference type="CDD" id="cd00082">
    <property type="entry name" value="HisKA"/>
    <property type="match status" value="1"/>
</dbReference>
<keyword evidence="10" id="KW-0067">ATP-binding</keyword>
<dbReference type="GO" id="GO:0000155">
    <property type="term" value="F:phosphorelay sensor kinase activity"/>
    <property type="evidence" value="ECO:0007669"/>
    <property type="project" value="InterPro"/>
</dbReference>
<dbReference type="EC" id="2.7.13.3" evidence="3"/>
<dbReference type="PROSITE" id="PS50109">
    <property type="entry name" value="HIS_KIN"/>
    <property type="match status" value="1"/>
</dbReference>
<dbReference type="SMART" id="SM00387">
    <property type="entry name" value="HATPase_c"/>
    <property type="match status" value="1"/>
</dbReference>
<evidence type="ECO:0000256" key="9">
    <source>
        <dbReference type="ARBA" id="ARBA00022777"/>
    </source>
</evidence>